<dbReference type="EMBL" id="LR796731">
    <property type="protein sequence ID" value="CAB4162272.1"/>
    <property type="molecule type" value="Genomic_DNA"/>
</dbReference>
<reference evidence="1" key="1">
    <citation type="submission" date="2020-04" db="EMBL/GenBank/DDBJ databases">
        <authorList>
            <person name="Chiriac C."/>
            <person name="Salcher M."/>
            <person name="Ghai R."/>
            <person name="Kavagutti S V."/>
        </authorList>
    </citation>
    <scope>NUCLEOTIDE SEQUENCE</scope>
</reference>
<evidence type="ECO:0000313" key="1">
    <source>
        <dbReference type="EMBL" id="CAB4134562.1"/>
    </source>
</evidence>
<accession>A0A6J5LLZ5</accession>
<name>A0A6J5LLZ5_9CAUD</name>
<proteinExistence type="predicted"/>
<organism evidence="1">
    <name type="scientific">uncultured Caudovirales phage</name>
    <dbReference type="NCBI Taxonomy" id="2100421"/>
    <lineage>
        <taxon>Viruses</taxon>
        <taxon>Duplodnaviria</taxon>
        <taxon>Heunggongvirae</taxon>
        <taxon>Uroviricota</taxon>
        <taxon>Caudoviricetes</taxon>
        <taxon>Peduoviridae</taxon>
        <taxon>Maltschvirus</taxon>
        <taxon>Maltschvirus maltsch</taxon>
    </lineage>
</organism>
<sequence>MNNMQLIPFDQTKLMAQAIAESKLFGIQTPAQALALGLLCQAEGRHPAEAARDYHIINGKPSLKSEAMLARFQQAGGRVEWHDYTHESVSGTFSHPQGGTLKVSWTIKDAERAGLTGNPTWKKFPRQMLKARCISEAVRGIYPGVLSGLYAPEEVAEFGPVTVQTEPEPLQIEATSQPLPEPIQRINPMQRLLADKNDAQREKITAGARKKGWITPDQTYLDIPADIATQAVAFPERFFAAFGI</sequence>
<protein>
    <submittedName>
        <fullName evidence="1">Uncharacterized protein</fullName>
    </submittedName>
</protein>
<evidence type="ECO:0000313" key="2">
    <source>
        <dbReference type="EMBL" id="CAB4162272.1"/>
    </source>
</evidence>
<dbReference type="EMBL" id="LR796287">
    <property type="protein sequence ID" value="CAB4134562.1"/>
    <property type="molecule type" value="Genomic_DNA"/>
</dbReference>
<gene>
    <name evidence="1" type="ORF">UFOVP279_35</name>
    <name evidence="2" type="ORF">UFOVP781_28</name>
</gene>